<evidence type="ECO:0000256" key="10">
    <source>
        <dbReference type="ARBA" id="ARBA00023077"/>
    </source>
</evidence>
<dbReference type="Proteomes" id="UP000308430">
    <property type="component" value="Unassembled WGS sequence"/>
</dbReference>
<keyword evidence="12 18" id="KW-0675">Receptor</keyword>
<feature type="domain" description="Secretin/TonB short N-terminal" evidence="17">
    <location>
        <begin position="63"/>
        <end position="114"/>
    </location>
</feature>
<dbReference type="Gene3D" id="3.55.50.30">
    <property type="match status" value="1"/>
</dbReference>
<evidence type="ECO:0000256" key="5">
    <source>
        <dbReference type="ARBA" id="ARBA00022496"/>
    </source>
</evidence>
<keyword evidence="3 14" id="KW-0813">Transport</keyword>
<dbReference type="SUPFAM" id="SSF56935">
    <property type="entry name" value="Porins"/>
    <property type="match status" value="1"/>
</dbReference>
<evidence type="ECO:0000256" key="4">
    <source>
        <dbReference type="ARBA" id="ARBA00022452"/>
    </source>
</evidence>
<dbReference type="EMBL" id="SSOC01000002">
    <property type="protein sequence ID" value="THF66553.1"/>
    <property type="molecule type" value="Genomic_DNA"/>
</dbReference>
<dbReference type="FunFam" id="2.170.130.10:FF:000010">
    <property type="entry name" value="Ferripyoverdine receptor"/>
    <property type="match status" value="1"/>
</dbReference>
<dbReference type="InterPro" id="IPR036942">
    <property type="entry name" value="Beta-barrel_TonB_sf"/>
</dbReference>
<dbReference type="InterPro" id="IPR011662">
    <property type="entry name" value="Secretin/TonB_short_N"/>
</dbReference>
<dbReference type="GO" id="GO:0015891">
    <property type="term" value="P:siderophore transport"/>
    <property type="evidence" value="ECO:0007669"/>
    <property type="project" value="InterPro"/>
</dbReference>
<evidence type="ECO:0000256" key="8">
    <source>
        <dbReference type="ARBA" id="ARBA00023004"/>
    </source>
</evidence>
<dbReference type="CDD" id="cd01347">
    <property type="entry name" value="ligand_gated_channel"/>
    <property type="match status" value="1"/>
</dbReference>
<organism evidence="18 19">
    <name type="scientific">Pseudothauera nasutitermitis</name>
    <dbReference type="NCBI Taxonomy" id="2565930"/>
    <lineage>
        <taxon>Bacteria</taxon>
        <taxon>Pseudomonadati</taxon>
        <taxon>Pseudomonadota</taxon>
        <taxon>Betaproteobacteria</taxon>
        <taxon>Rhodocyclales</taxon>
        <taxon>Zoogloeaceae</taxon>
        <taxon>Pseudothauera</taxon>
    </lineage>
</organism>
<evidence type="ECO:0000256" key="6">
    <source>
        <dbReference type="ARBA" id="ARBA00022692"/>
    </source>
</evidence>
<evidence type="ECO:0000256" key="2">
    <source>
        <dbReference type="ARBA" id="ARBA00009810"/>
    </source>
</evidence>
<keyword evidence="4 14" id="KW-1134">Transmembrane beta strand</keyword>
<keyword evidence="6 14" id="KW-0812">Transmembrane</keyword>
<dbReference type="GO" id="GO:0009279">
    <property type="term" value="C:cell outer membrane"/>
    <property type="evidence" value="ECO:0007669"/>
    <property type="project" value="UniProtKB-SubCell"/>
</dbReference>
<keyword evidence="7 16" id="KW-0732">Signal</keyword>
<sequence length="832" mass="91226">MLMHHPAKAPLHYSVLLCALLATPLFAQSPASPVPSSSASRHYAIPAGPLEAALNQFGQHAGILLSFPTTLTQGRSSPGLQGEYSVEAGLARLLSGTGLRAVRAEDGGYSLTALPGPLEGTALDTVTVTAQRERSAVTEYSGLYTASGPSTTATRLELDMQQTPQSISVITRQQIEDLGLQTIDDVLLHTTGVTAATAAVGGGYQFTSRGFNITNMQVDGLQGSYREAGRGPFNASVLDSVLYDRVEVVRGATGLITGVGDPSATINMIRKRPEKVFTGTLSAAVGSWDHRRLIADLSVPITEDGRVRARLIGAYKEADSFRKFRSDEQTTLSGTLEVDLTARTMLTLGHDFQRTDLDSESNTGLPLFDSNGKRIDVSRSKTVAPPWTYWNKRYSNTFVYLNHEFANGWKAKAAYSRNKNTGDAVITANRATALTYVNPDGSGIPIRPDLAANGYRYQDNFEIHANGPFTLFGREHQLTVGANGTRSRDTNHTMRFDSTADYWIPDIYDWDGGMPEPGVSRSGAKTRTLTRQHGLYTGARFNVSDPLKLIVGARLSSYKTERDNYNTAGQFTGTDAKLRNDDELTPFVGITYDLHPAFTVYASYAEIFKPQNYRDRNNDYLDPIVGDNVELGFKASLLQNRLKLNFAVFEAQQDNIAVIDDSVPVNSLPDGAQAYVSSGKGNKSRGFELEASGHVTRNWQIFAAYSDTITRDANGQTINTYIPRRMLKLGTSYQFNGALRGLSLASTVHWQDKRDMWTAGRTLVIPGVGTVSARHASYAVVGLHAGYRINDQWQATLNINNLFDKKYYDNFVAFRAQYGAPRNAQLALRYQW</sequence>
<dbReference type="GO" id="GO:0038023">
    <property type="term" value="F:signaling receptor activity"/>
    <property type="evidence" value="ECO:0007669"/>
    <property type="project" value="InterPro"/>
</dbReference>
<reference evidence="18 19" key="1">
    <citation type="submission" date="2019-04" db="EMBL/GenBank/DDBJ databases">
        <title>Azoarcus nasutitermitis sp. nov. isolated from termite nest.</title>
        <authorList>
            <person name="Lin S.-Y."/>
            <person name="Hameed A."/>
            <person name="Hsu Y.-H."/>
            <person name="Young C.-C."/>
        </authorList>
    </citation>
    <scope>NUCLEOTIDE SEQUENCE [LARGE SCALE GENOMIC DNA]</scope>
    <source>
        <strain evidence="18 19">CC-YHH838</strain>
    </source>
</reference>
<keyword evidence="9" id="KW-0406">Ion transport</keyword>
<dbReference type="InterPro" id="IPR039426">
    <property type="entry name" value="TonB-dep_rcpt-like"/>
</dbReference>
<evidence type="ECO:0000256" key="9">
    <source>
        <dbReference type="ARBA" id="ARBA00023065"/>
    </source>
</evidence>
<evidence type="ECO:0000256" key="12">
    <source>
        <dbReference type="ARBA" id="ARBA00023170"/>
    </source>
</evidence>
<dbReference type="InterPro" id="IPR037066">
    <property type="entry name" value="Plug_dom_sf"/>
</dbReference>
<dbReference type="InterPro" id="IPR012910">
    <property type="entry name" value="Plug_dom"/>
</dbReference>
<dbReference type="InterPro" id="IPR010105">
    <property type="entry name" value="TonB_sidphr_rcpt"/>
</dbReference>
<evidence type="ECO:0000313" key="18">
    <source>
        <dbReference type="EMBL" id="THF66553.1"/>
    </source>
</evidence>
<dbReference type="PROSITE" id="PS52016">
    <property type="entry name" value="TONB_DEPENDENT_REC_3"/>
    <property type="match status" value="1"/>
</dbReference>
<dbReference type="PANTHER" id="PTHR32552:SF74">
    <property type="entry name" value="HYDROXAMATE SIDEROPHORE RECEPTOR FHUE"/>
    <property type="match status" value="1"/>
</dbReference>
<evidence type="ECO:0000256" key="7">
    <source>
        <dbReference type="ARBA" id="ARBA00022729"/>
    </source>
</evidence>
<proteinExistence type="inferred from homology"/>
<dbReference type="Pfam" id="PF07715">
    <property type="entry name" value="Plug"/>
    <property type="match status" value="1"/>
</dbReference>
<evidence type="ECO:0000256" key="3">
    <source>
        <dbReference type="ARBA" id="ARBA00022448"/>
    </source>
</evidence>
<name>A0A4S4B234_9RHOO</name>
<evidence type="ECO:0000256" key="13">
    <source>
        <dbReference type="ARBA" id="ARBA00023237"/>
    </source>
</evidence>
<accession>A0A4S4B234</accession>
<evidence type="ECO:0000313" key="19">
    <source>
        <dbReference type="Proteomes" id="UP000308430"/>
    </source>
</evidence>
<evidence type="ECO:0000256" key="11">
    <source>
        <dbReference type="ARBA" id="ARBA00023136"/>
    </source>
</evidence>
<feature type="signal peptide" evidence="16">
    <location>
        <begin position="1"/>
        <end position="27"/>
    </location>
</feature>
<gene>
    <name evidence="18" type="ORF">E6C76_06885</name>
</gene>
<keyword evidence="13 14" id="KW-0998">Cell outer membrane</keyword>
<dbReference type="AlphaFoldDB" id="A0A4S4B234"/>
<comment type="caution">
    <text evidence="18">The sequence shown here is derived from an EMBL/GenBank/DDBJ whole genome shotgun (WGS) entry which is preliminary data.</text>
</comment>
<evidence type="ECO:0000256" key="1">
    <source>
        <dbReference type="ARBA" id="ARBA00004571"/>
    </source>
</evidence>
<dbReference type="OrthoDB" id="174652at2"/>
<dbReference type="PANTHER" id="PTHR32552">
    <property type="entry name" value="FERRICHROME IRON RECEPTOR-RELATED"/>
    <property type="match status" value="1"/>
</dbReference>
<dbReference type="NCBIfam" id="TIGR01783">
    <property type="entry name" value="TonB-siderophor"/>
    <property type="match status" value="1"/>
</dbReference>
<dbReference type="Pfam" id="PF07660">
    <property type="entry name" value="STN"/>
    <property type="match status" value="1"/>
</dbReference>
<comment type="subcellular location">
    <subcellularLocation>
        <location evidence="1 14">Cell outer membrane</location>
        <topology evidence="1 14">Multi-pass membrane protein</topology>
    </subcellularLocation>
</comment>
<dbReference type="Gene3D" id="2.40.170.20">
    <property type="entry name" value="TonB-dependent receptor, beta-barrel domain"/>
    <property type="match status" value="1"/>
</dbReference>
<evidence type="ECO:0000256" key="16">
    <source>
        <dbReference type="SAM" id="SignalP"/>
    </source>
</evidence>
<comment type="similarity">
    <text evidence="2 14 15">Belongs to the TonB-dependent receptor family.</text>
</comment>
<keyword evidence="10 15" id="KW-0798">TonB box</keyword>
<evidence type="ECO:0000256" key="14">
    <source>
        <dbReference type="PROSITE-ProRule" id="PRU01360"/>
    </source>
</evidence>
<keyword evidence="5" id="KW-0410">Iron transport</keyword>
<evidence type="ECO:0000256" key="15">
    <source>
        <dbReference type="RuleBase" id="RU003357"/>
    </source>
</evidence>
<dbReference type="InterPro" id="IPR000531">
    <property type="entry name" value="Beta-barrel_TonB"/>
</dbReference>
<evidence type="ECO:0000259" key="17">
    <source>
        <dbReference type="SMART" id="SM00965"/>
    </source>
</evidence>
<keyword evidence="19" id="KW-1185">Reference proteome</keyword>
<dbReference type="GO" id="GO:0015344">
    <property type="term" value="F:siderophore uptake transmembrane transporter activity"/>
    <property type="evidence" value="ECO:0007669"/>
    <property type="project" value="TreeGrafter"/>
</dbReference>
<feature type="chain" id="PRO_5020826201" evidence="16">
    <location>
        <begin position="28"/>
        <end position="832"/>
    </location>
</feature>
<keyword evidence="11 14" id="KW-0472">Membrane</keyword>
<dbReference type="Pfam" id="PF00593">
    <property type="entry name" value="TonB_dep_Rec_b-barrel"/>
    <property type="match status" value="1"/>
</dbReference>
<dbReference type="SMART" id="SM00965">
    <property type="entry name" value="STN"/>
    <property type="match status" value="1"/>
</dbReference>
<dbReference type="Gene3D" id="2.170.130.10">
    <property type="entry name" value="TonB-dependent receptor, plug domain"/>
    <property type="match status" value="1"/>
</dbReference>
<keyword evidence="8" id="KW-0408">Iron</keyword>
<protein>
    <submittedName>
        <fullName evidence="18">TonB-dependent siderophore receptor</fullName>
    </submittedName>
</protein>